<evidence type="ECO:0008006" key="8">
    <source>
        <dbReference type="Google" id="ProtNLM"/>
    </source>
</evidence>
<accession>A0A409VQ12</accession>
<evidence type="ECO:0000256" key="1">
    <source>
        <dbReference type="ARBA" id="ARBA00022801"/>
    </source>
</evidence>
<dbReference type="STRING" id="181874.A0A409VQ12"/>
<dbReference type="Pfam" id="PF00326">
    <property type="entry name" value="Peptidase_S9"/>
    <property type="match status" value="1"/>
</dbReference>
<dbReference type="InterPro" id="IPR001375">
    <property type="entry name" value="Peptidase_S9_cat"/>
</dbReference>
<keyword evidence="7" id="KW-1185">Reference proteome</keyword>
<dbReference type="Proteomes" id="UP000284842">
    <property type="component" value="Unassembled WGS sequence"/>
</dbReference>
<organism evidence="6 7">
    <name type="scientific">Panaeolus cyanescens</name>
    <dbReference type="NCBI Taxonomy" id="181874"/>
    <lineage>
        <taxon>Eukaryota</taxon>
        <taxon>Fungi</taxon>
        <taxon>Dikarya</taxon>
        <taxon>Basidiomycota</taxon>
        <taxon>Agaricomycotina</taxon>
        <taxon>Agaricomycetes</taxon>
        <taxon>Agaricomycetidae</taxon>
        <taxon>Agaricales</taxon>
        <taxon>Agaricineae</taxon>
        <taxon>Galeropsidaceae</taxon>
        <taxon>Panaeolus</taxon>
    </lineage>
</organism>
<dbReference type="InterPro" id="IPR029058">
    <property type="entry name" value="AB_hydrolase_fold"/>
</dbReference>
<feature type="region of interest" description="Disordered" evidence="2">
    <location>
        <begin position="1464"/>
        <end position="1484"/>
    </location>
</feature>
<keyword evidence="1" id="KW-0378">Hydrolase</keyword>
<reference evidence="6 7" key="1">
    <citation type="journal article" date="2018" name="Evol. Lett.">
        <title>Horizontal gene cluster transfer increased hallucinogenic mushroom diversity.</title>
        <authorList>
            <person name="Reynolds H.T."/>
            <person name="Vijayakumar V."/>
            <person name="Gluck-Thaler E."/>
            <person name="Korotkin H.B."/>
            <person name="Matheny P.B."/>
            <person name="Slot J.C."/>
        </authorList>
    </citation>
    <scope>NUCLEOTIDE SEQUENCE [LARGE SCALE GENOMIC DNA]</scope>
    <source>
        <strain evidence="6 7">2629</strain>
    </source>
</reference>
<dbReference type="SUPFAM" id="SSF53474">
    <property type="entry name" value="alpha/beta-Hydrolases"/>
    <property type="match status" value="6"/>
</dbReference>
<dbReference type="PANTHER" id="PTHR48081">
    <property type="entry name" value="AB HYDROLASE SUPERFAMILY PROTEIN C4A8.06C"/>
    <property type="match status" value="1"/>
</dbReference>
<sequence>MFSDRNPQLPHYIKPKTEVFFRGWELLDPAAYSKYLYPFREGKLSPIVHSPPIYNPASHPTKPGFPADPRMKLPQLYLQLGEYNDYYTGDHEPSLSAQLREALANEENPDIRADHARKIISQHHHILFPQLNIASNHWPPTLLVHGKADTAVPIAESRNLQRLLRTRNVDVDLIEVDGQEHSFDFRPNAQTDFVDVFDRAVAFMKKHLDIPSNSSNDPSSPLRLGVVPTIVFFHGGGLTAGSKESFILMWLVDRALSLGYAFVSPNYQLIPPATAHEIKQDVLDVFTFLADASFEKDDLKFKVDTNRITVAGSSAGGPCAYLAAASAVPRPKALLSIYAMGGNFLVRCSFSPKYIEPKGPTPGFQRDPKDFEEYTYPYPKGPVAPHTEVVVPLGTLPNNIPKLWLMGYYCQLGTFADYYTGLHEPSISKVLQEKLKDVKGGSKSEIAEALMALIPETQQALFPQIMASRTEDWPPTLLIHGTQDRLVEFEESVFMDDILRERGVISELIAVEGADHAFYYGADAETLSNGDDVLLDVYPPTSLIASEDSSTSSITSIPAVVYFHGGGLIVGNKETFLPTWLMDRVSSLGYAFISPNYQLIPPATGHDIKQDIIDVFSFISKTEFQIKGASRRFKINSERIVVSGSSAGGLCAYLAAAYATPKPKACLSIYGQGGNFLRPFYLQPKLEPFYNNEPLLDPKEFDRYLYPYSKGPLSPETDVLLPFPPDIPPDTSRMELMKLYVQMGTFVDYYTGAHAPSLSQALRSKFDVTDNQGSNEDPLVLETIIPEHHRGIFPQLIAKGAKELQWPPTILIHGSADAIIDIEETRTMHRTLVAADVEVDIAIIMSTESYHITLPYRKTASGDDVLLDVYPPPSVTEASDASPIPKIPALIYFHGGGIVVGNRKSFLPPWIMRRVLSAGWAFISADYHLLTPPTAHDIKHDVIDAFNFVVNTEFEVEGTGDQAGVLKRFGVDGEMLAVSGSSGGGLPAYLAACFAVPKPKAVLGVYGMGGNFLLPFYVKPKTEPFFPGEPLLNVDNYQKFIYPFDTEPLPIETDIFVPSPPPPNWHTRSNLRKLSIQLGNWIDHYTGAHNPSISAVLQSKLVEYADNSKEQTEELEKHIPEEYRHLFPQIYAQDAPGEWPPTVLIHGNADTAVLFEESKYLKDVLEAAGTKVELLVAQGQDHAFDFGPTDEKNWGWMFERAFNFVKRAVEKDRTLSFGYVFISPNYQLMPPATAHDMNKDVLDVFSFITKTQFQTKSEKSGDWKRFRVDRDRIAVAGSSAGGLLAYLAASNAIPRPQVLLSIYGMGGNFLVSALTCLNLQTPFYIQPKTKPFIHDEPLLSSADFEEHLYPYSNGPLAPCSDIPIPSSPSPPPRTHRMKLISLYLQLGVFLDYYTGSHEPSLSKTLQSKMKELIDSNRAAHQPQTAETSDPHADAQGANVTEMLTQLIPEEHRYIFPQLQAEMQAPTGHPTGKMGDHDSSCSSRSLGLASNGWPATVFIHGTEDQNVLFSESTNMRNILLGKGMPKDRIPFLEAEGQDHGFDYAPGVEKVWGRMFDEAVGFMRRVLEK</sequence>
<evidence type="ECO:0000313" key="7">
    <source>
        <dbReference type="Proteomes" id="UP000284842"/>
    </source>
</evidence>
<dbReference type="OrthoDB" id="19653at2759"/>
<dbReference type="GO" id="GO:0006508">
    <property type="term" value="P:proteolysis"/>
    <property type="evidence" value="ECO:0007669"/>
    <property type="project" value="InterPro"/>
</dbReference>
<evidence type="ECO:0000259" key="3">
    <source>
        <dbReference type="Pfam" id="PF00326"/>
    </source>
</evidence>
<proteinExistence type="predicted"/>
<feature type="domain" description="Alpha/beta hydrolase fold-3" evidence="4">
    <location>
        <begin position="1216"/>
        <end position="1306"/>
    </location>
</feature>
<name>A0A409VQ12_9AGAR</name>
<dbReference type="Pfam" id="PF20434">
    <property type="entry name" value="BD-FAE"/>
    <property type="match status" value="1"/>
</dbReference>
<comment type="caution">
    <text evidence="6">The sequence shown here is derived from an EMBL/GenBank/DDBJ whole genome shotgun (WGS) entry which is preliminary data.</text>
</comment>
<feature type="domain" description="Peptidase S9 prolyl oligopeptidase catalytic" evidence="3">
    <location>
        <begin position="134"/>
        <end position="209"/>
    </location>
</feature>
<evidence type="ECO:0000313" key="6">
    <source>
        <dbReference type="EMBL" id="PPQ68370.1"/>
    </source>
</evidence>
<dbReference type="Pfam" id="PF07859">
    <property type="entry name" value="Abhydrolase_3"/>
    <property type="match status" value="3"/>
</dbReference>
<dbReference type="GO" id="GO:0008236">
    <property type="term" value="F:serine-type peptidase activity"/>
    <property type="evidence" value="ECO:0007669"/>
    <property type="project" value="InterPro"/>
</dbReference>
<dbReference type="Gene3D" id="3.40.50.1820">
    <property type="entry name" value="alpha/beta hydrolase"/>
    <property type="match status" value="5"/>
</dbReference>
<feature type="domain" description="Alpha/beta hydrolase fold-3" evidence="4">
    <location>
        <begin position="560"/>
        <end position="709"/>
    </location>
</feature>
<dbReference type="EMBL" id="NHTK01006009">
    <property type="protein sequence ID" value="PPQ68370.1"/>
    <property type="molecule type" value="Genomic_DNA"/>
</dbReference>
<feature type="domain" description="Alpha/beta hydrolase fold-3" evidence="4">
    <location>
        <begin position="890"/>
        <end position="995"/>
    </location>
</feature>
<evidence type="ECO:0000256" key="2">
    <source>
        <dbReference type="SAM" id="MobiDB-lite"/>
    </source>
</evidence>
<feature type="domain" description="BD-FAE-like" evidence="5">
    <location>
        <begin position="227"/>
        <end position="326"/>
    </location>
</feature>
<gene>
    <name evidence="6" type="ORF">CVT24_004791</name>
</gene>
<dbReference type="InParanoid" id="A0A409VQ12"/>
<evidence type="ECO:0000259" key="5">
    <source>
        <dbReference type="Pfam" id="PF20434"/>
    </source>
</evidence>
<protein>
    <recommendedName>
        <fullName evidence="8">Alpha/beta hydrolase fold-3 domain-containing protein</fullName>
    </recommendedName>
</protein>
<dbReference type="InterPro" id="IPR050300">
    <property type="entry name" value="GDXG_lipolytic_enzyme"/>
</dbReference>
<dbReference type="PANTHER" id="PTHR48081:SF3">
    <property type="entry name" value="ALPHA_BETA HYDROLASE FOLD-3 DOMAIN-CONTAINING PROTEIN"/>
    <property type="match status" value="1"/>
</dbReference>
<dbReference type="InterPro" id="IPR013094">
    <property type="entry name" value="AB_hydrolase_3"/>
</dbReference>
<evidence type="ECO:0000259" key="4">
    <source>
        <dbReference type="Pfam" id="PF07859"/>
    </source>
</evidence>
<dbReference type="InterPro" id="IPR049492">
    <property type="entry name" value="BD-FAE-like_dom"/>
</dbReference>